<feature type="transmembrane region" description="Helical" evidence="9">
    <location>
        <begin position="100"/>
        <end position="121"/>
    </location>
</feature>
<accession>A0A9X3FMS6</accession>
<organism evidence="10 11">
    <name type="scientific">Aerococcus kribbianus</name>
    <dbReference type="NCBI Taxonomy" id="2999064"/>
    <lineage>
        <taxon>Bacteria</taxon>
        <taxon>Bacillati</taxon>
        <taxon>Bacillota</taxon>
        <taxon>Bacilli</taxon>
        <taxon>Lactobacillales</taxon>
        <taxon>Aerococcaceae</taxon>
        <taxon>Aerococcus</taxon>
    </lineage>
</organism>
<evidence type="ECO:0000256" key="1">
    <source>
        <dbReference type="ARBA" id="ARBA00006430"/>
    </source>
</evidence>
<feature type="transmembrane region" description="Helical" evidence="9">
    <location>
        <begin position="75"/>
        <end position="94"/>
    </location>
</feature>
<dbReference type="GO" id="GO:0015649">
    <property type="term" value="F:2-keto-3-deoxygluconate:proton symporter activity"/>
    <property type="evidence" value="ECO:0007669"/>
    <property type="project" value="InterPro"/>
</dbReference>
<evidence type="ECO:0000256" key="3">
    <source>
        <dbReference type="ARBA" id="ARBA00022475"/>
    </source>
</evidence>
<evidence type="ECO:0000256" key="4">
    <source>
        <dbReference type="ARBA" id="ARBA00022597"/>
    </source>
</evidence>
<feature type="transmembrane region" description="Helical" evidence="9">
    <location>
        <begin position="249"/>
        <end position="270"/>
    </location>
</feature>
<dbReference type="Proteomes" id="UP001146670">
    <property type="component" value="Unassembled WGS sequence"/>
</dbReference>
<dbReference type="Pfam" id="PF03812">
    <property type="entry name" value="KdgT"/>
    <property type="match status" value="1"/>
</dbReference>
<feature type="transmembrane region" description="Helical" evidence="9">
    <location>
        <begin position="40"/>
        <end position="63"/>
    </location>
</feature>
<feature type="transmembrane region" description="Helical" evidence="9">
    <location>
        <begin position="188"/>
        <end position="206"/>
    </location>
</feature>
<keyword evidence="6" id="KW-0769">Symport</keyword>
<keyword evidence="4" id="KW-0762">Sugar transport</keyword>
<evidence type="ECO:0000256" key="6">
    <source>
        <dbReference type="ARBA" id="ARBA00022847"/>
    </source>
</evidence>
<evidence type="ECO:0000256" key="9">
    <source>
        <dbReference type="SAM" id="Phobius"/>
    </source>
</evidence>
<feature type="transmembrane region" description="Helical" evidence="9">
    <location>
        <begin position="276"/>
        <end position="299"/>
    </location>
</feature>
<keyword evidence="8 9" id="KW-0472">Membrane</keyword>
<evidence type="ECO:0000256" key="7">
    <source>
        <dbReference type="ARBA" id="ARBA00022989"/>
    </source>
</evidence>
<dbReference type="RefSeq" id="WP_268751948.1">
    <property type="nucleotide sequence ID" value="NZ_JAPRFQ010000001.1"/>
</dbReference>
<sequence length="309" mass="32584">MLKRIEKIPAGTFLVPMLLSALIYTLAPNLFQIGGLTEHIFGGSGTTAIIGAVCFCSGVGIDLKNIGYAAKRQGVLLLAKLAISIALSLLYMFLFGQAGILGINAMAFTIMIATINPAIYISVMKQYGNDQDVAVYGLTSLFAIPAVPMLVYGIAGGGGMDWMPVWSTLLPMLVGMVLGNLDSDIKTFFMPAVSPLLSLMGWNLGYGLNLVEAFKSGLSGALLTLVFILVSFVYIFIDKQVLKNDGVVGAGLISVSGLSVSTAVILGEIYPELMEYVTSAASQVLMGVVITAVLGPMIVGKVYHSAHKN</sequence>
<evidence type="ECO:0000256" key="8">
    <source>
        <dbReference type="ARBA" id="ARBA00023136"/>
    </source>
</evidence>
<comment type="similarity">
    <text evidence="1">Belongs to the KdgT transporter family.</text>
</comment>
<keyword evidence="5 9" id="KW-0812">Transmembrane</keyword>
<evidence type="ECO:0000256" key="2">
    <source>
        <dbReference type="ARBA" id="ARBA00022448"/>
    </source>
</evidence>
<feature type="transmembrane region" description="Helical" evidence="9">
    <location>
        <begin position="218"/>
        <end position="237"/>
    </location>
</feature>
<keyword evidence="11" id="KW-1185">Reference proteome</keyword>
<evidence type="ECO:0000313" key="11">
    <source>
        <dbReference type="Proteomes" id="UP001146670"/>
    </source>
</evidence>
<gene>
    <name evidence="10" type="ORF">OW157_03495</name>
</gene>
<dbReference type="EMBL" id="JAPRFR010000001">
    <property type="protein sequence ID" value="MCZ0725633.1"/>
    <property type="molecule type" value="Genomic_DNA"/>
</dbReference>
<feature type="transmembrane region" description="Helical" evidence="9">
    <location>
        <begin position="12"/>
        <end position="34"/>
    </location>
</feature>
<keyword evidence="7 9" id="KW-1133">Transmembrane helix</keyword>
<keyword evidence="2" id="KW-0813">Transport</keyword>
<protein>
    <submittedName>
        <fullName evidence="10">2-keto-3-deoxygluconate permease</fullName>
    </submittedName>
</protein>
<evidence type="ECO:0000313" key="10">
    <source>
        <dbReference type="EMBL" id="MCZ0725633.1"/>
    </source>
</evidence>
<name>A0A9X3FMS6_9LACT</name>
<feature type="transmembrane region" description="Helical" evidence="9">
    <location>
        <begin position="133"/>
        <end position="156"/>
    </location>
</feature>
<dbReference type="AlphaFoldDB" id="A0A9X3FMS6"/>
<proteinExistence type="inferred from homology"/>
<dbReference type="InterPro" id="IPR004684">
    <property type="entry name" value="2keto-3dGluconate_permease"/>
</dbReference>
<evidence type="ECO:0000256" key="5">
    <source>
        <dbReference type="ARBA" id="ARBA00022692"/>
    </source>
</evidence>
<reference evidence="10" key="1">
    <citation type="submission" date="2022-12" db="EMBL/GenBank/DDBJ databases">
        <title>Description and comparative metabolic analysis of Aerococcus sp. nov., isolated from the feces of a pig.</title>
        <authorList>
            <person name="Chang Y.-H."/>
        </authorList>
    </citation>
    <scope>NUCLEOTIDE SEQUENCE</scope>
    <source>
        <strain evidence="10">YH-aer222</strain>
    </source>
</reference>
<dbReference type="GO" id="GO:0016020">
    <property type="term" value="C:membrane"/>
    <property type="evidence" value="ECO:0007669"/>
    <property type="project" value="InterPro"/>
</dbReference>
<comment type="caution">
    <text evidence="10">The sequence shown here is derived from an EMBL/GenBank/DDBJ whole genome shotgun (WGS) entry which is preliminary data.</text>
</comment>
<keyword evidence="3" id="KW-1003">Cell membrane</keyword>
<feature type="transmembrane region" description="Helical" evidence="9">
    <location>
        <begin position="162"/>
        <end position="181"/>
    </location>
</feature>